<sequence>EFLCGNICSVLKIPQLLELFPEDSEENNVQAGTQKSFLGSMTTLVKGEVIQGGQNQRSNLPCGRKEPASFLQLSQNPESLPGRSDYSPALTIQVSDMKVKTFFTWSLHAASPPLQMIQRSDRLRTISEKVQFSRCGITIFIFPSEPTCHVTLELLQSRCLMCSLLVSQVAPWHPQMWSLPPPCLRFMKEEDASLSERLWIEGFQYRALYDYKKEREEDIDLHVGDMLLVTKGALLSLGCSNGDEERPSEIGWLPGVNETTQTSSQEQHINRNVLRSLHGQNQILTPEGNMSTVFSSLCRTSSSEPQLAAAVELCLFLRLRAAGPPGAVRTSRHRPASPQQIDGAHRDQRLSKDVRPTFMFLFLCAEVRDPEDCAQMLLGVASSPAYPAQYGLTLLSVVRHLARLCLHGSKNQLSPRILAENFSPVLSESALDPLVQVLEVLITSELNMNQAAPDVFDGSEAVMEREDRGRAQSEPVMGRDKILCYINMQSPVTQRYLHLLLHVLISSASRKQQLMLKNSNHHKIPGEMFCWAQLVSVPHVVRIYQTQLNDVCVCREEVNEKLRDTADGTFLVRDASTKMHGDYTLTL</sequence>
<dbReference type="PROSITE" id="PS50001">
    <property type="entry name" value="SH2"/>
    <property type="match status" value="1"/>
</dbReference>
<dbReference type="EMBL" id="JAHRIN010027149">
    <property type="protein sequence ID" value="MEQ2201140.1"/>
    <property type="molecule type" value="Genomic_DNA"/>
</dbReference>
<dbReference type="InterPro" id="IPR000980">
    <property type="entry name" value="SH2"/>
</dbReference>
<keyword evidence="1 4" id="KW-0728">SH3 domain</keyword>
<reference evidence="8 9" key="1">
    <citation type="submission" date="2021-06" db="EMBL/GenBank/DDBJ databases">
        <authorList>
            <person name="Palmer J.M."/>
        </authorList>
    </citation>
    <scope>NUCLEOTIDE SEQUENCE [LARGE SCALE GENOMIC DNA]</scope>
    <source>
        <strain evidence="8 9">XC_2019</strain>
        <tissue evidence="8">Muscle</tissue>
    </source>
</reference>
<dbReference type="Gene3D" id="1.10.555.10">
    <property type="entry name" value="Rho GTPase activation protein"/>
    <property type="match status" value="1"/>
</dbReference>
<protein>
    <submittedName>
        <fullName evidence="8">Uncharacterized protein</fullName>
    </submittedName>
</protein>
<evidence type="ECO:0000259" key="7">
    <source>
        <dbReference type="PROSITE" id="PS50002"/>
    </source>
</evidence>
<dbReference type="SUPFAM" id="SSF55550">
    <property type="entry name" value="SH2 domain"/>
    <property type="match status" value="1"/>
</dbReference>
<evidence type="ECO:0000259" key="6">
    <source>
        <dbReference type="PROSITE" id="PS50001"/>
    </source>
</evidence>
<evidence type="ECO:0000256" key="4">
    <source>
        <dbReference type="PROSITE-ProRule" id="PRU00192"/>
    </source>
</evidence>
<dbReference type="InterPro" id="IPR036028">
    <property type="entry name" value="SH3-like_dom_sf"/>
</dbReference>
<dbReference type="Proteomes" id="UP001434883">
    <property type="component" value="Unassembled WGS sequence"/>
</dbReference>
<gene>
    <name evidence="8" type="ORF">XENOCAPTIV_008130</name>
</gene>
<organism evidence="8 9">
    <name type="scientific">Xenoophorus captivus</name>
    <dbReference type="NCBI Taxonomy" id="1517983"/>
    <lineage>
        <taxon>Eukaryota</taxon>
        <taxon>Metazoa</taxon>
        <taxon>Chordata</taxon>
        <taxon>Craniata</taxon>
        <taxon>Vertebrata</taxon>
        <taxon>Euteleostomi</taxon>
        <taxon>Actinopterygii</taxon>
        <taxon>Neopterygii</taxon>
        <taxon>Teleostei</taxon>
        <taxon>Neoteleostei</taxon>
        <taxon>Acanthomorphata</taxon>
        <taxon>Ovalentaria</taxon>
        <taxon>Atherinomorphae</taxon>
        <taxon>Cyprinodontiformes</taxon>
        <taxon>Goodeidae</taxon>
        <taxon>Xenoophorus</taxon>
    </lineage>
</organism>
<dbReference type="InterPro" id="IPR008936">
    <property type="entry name" value="Rho_GTPase_activation_prot"/>
</dbReference>
<evidence type="ECO:0000313" key="8">
    <source>
        <dbReference type="EMBL" id="MEQ2201140.1"/>
    </source>
</evidence>
<dbReference type="InterPro" id="IPR036860">
    <property type="entry name" value="SH2_dom_sf"/>
</dbReference>
<keyword evidence="2" id="KW-0449">Lipoprotein</keyword>
<dbReference type="SUPFAM" id="SSF50044">
    <property type="entry name" value="SH3-domain"/>
    <property type="match status" value="1"/>
</dbReference>
<evidence type="ECO:0000256" key="2">
    <source>
        <dbReference type="ARBA" id="ARBA00023288"/>
    </source>
</evidence>
<proteinExistence type="predicted"/>
<dbReference type="InterPro" id="IPR001452">
    <property type="entry name" value="SH3_domain"/>
</dbReference>
<dbReference type="PROSITE" id="PS50002">
    <property type="entry name" value="SH3"/>
    <property type="match status" value="1"/>
</dbReference>
<feature type="domain" description="SH3" evidence="7">
    <location>
        <begin position="200"/>
        <end position="279"/>
    </location>
</feature>
<evidence type="ECO:0000313" key="9">
    <source>
        <dbReference type="Proteomes" id="UP001434883"/>
    </source>
</evidence>
<feature type="non-terminal residue" evidence="8">
    <location>
        <position position="1"/>
    </location>
</feature>
<evidence type="ECO:0000256" key="3">
    <source>
        <dbReference type="PROSITE-ProRule" id="PRU00191"/>
    </source>
</evidence>
<dbReference type="Gene3D" id="2.30.30.40">
    <property type="entry name" value="SH3 Domains"/>
    <property type="match status" value="1"/>
</dbReference>
<evidence type="ECO:0000256" key="5">
    <source>
        <dbReference type="SAM" id="MobiDB-lite"/>
    </source>
</evidence>
<dbReference type="Gene3D" id="3.30.505.10">
    <property type="entry name" value="SH2 domain"/>
    <property type="match status" value="1"/>
</dbReference>
<keyword evidence="3" id="KW-0727">SH2 domain</keyword>
<comment type="caution">
    <text evidence="8">The sequence shown here is derived from an EMBL/GenBank/DDBJ whole genome shotgun (WGS) entry which is preliminary data.</text>
</comment>
<accession>A0ABV0QZ65</accession>
<keyword evidence="9" id="KW-1185">Reference proteome</keyword>
<feature type="non-terminal residue" evidence="8">
    <location>
        <position position="587"/>
    </location>
</feature>
<name>A0ABV0QZ65_9TELE</name>
<evidence type="ECO:0000256" key="1">
    <source>
        <dbReference type="ARBA" id="ARBA00022443"/>
    </source>
</evidence>
<feature type="region of interest" description="Disordered" evidence="5">
    <location>
        <begin position="326"/>
        <end position="346"/>
    </location>
</feature>
<feature type="domain" description="SH2" evidence="6">
    <location>
        <begin position="543"/>
        <end position="587"/>
    </location>
</feature>